<evidence type="ECO:0000313" key="3">
    <source>
        <dbReference type="Proteomes" id="UP000005496"/>
    </source>
</evidence>
<dbReference type="InterPro" id="IPR001387">
    <property type="entry name" value="Cro/C1-type_HTH"/>
</dbReference>
<dbReference type="AlphaFoldDB" id="D6SS90"/>
<gene>
    <name evidence="2" type="ORF">Dthio_PD0890</name>
</gene>
<dbReference type="PROSITE" id="PS50943">
    <property type="entry name" value="HTH_CROC1"/>
    <property type="match status" value="1"/>
</dbReference>
<keyword evidence="3" id="KW-1185">Reference proteome</keyword>
<dbReference type="SUPFAM" id="SSF47413">
    <property type="entry name" value="lambda repressor-like DNA-binding domains"/>
    <property type="match status" value="1"/>
</dbReference>
<dbReference type="OrthoDB" id="9807711at2"/>
<organism evidence="2 3">
    <name type="scientific">Desulfonatronospira thiodismutans ASO3-1</name>
    <dbReference type="NCBI Taxonomy" id="555779"/>
    <lineage>
        <taxon>Bacteria</taxon>
        <taxon>Pseudomonadati</taxon>
        <taxon>Thermodesulfobacteriota</taxon>
        <taxon>Desulfovibrionia</taxon>
        <taxon>Desulfovibrionales</taxon>
        <taxon>Desulfonatronovibrionaceae</taxon>
        <taxon>Desulfonatronospira</taxon>
    </lineage>
</organism>
<dbReference type="eggNOG" id="COG1396">
    <property type="taxonomic scope" value="Bacteria"/>
</dbReference>
<proteinExistence type="predicted"/>
<reference evidence="2" key="1">
    <citation type="submission" date="2010-05" db="EMBL/GenBank/DDBJ databases">
        <title>The draft genome of Desulfonatronospira thiodismutans ASO3-1.</title>
        <authorList>
            <consortium name="US DOE Joint Genome Institute (JGI-PGF)"/>
            <person name="Lucas S."/>
            <person name="Copeland A."/>
            <person name="Lapidus A."/>
            <person name="Cheng J.-F."/>
            <person name="Bruce D."/>
            <person name="Goodwin L."/>
            <person name="Pitluck S."/>
            <person name="Chertkov O."/>
            <person name="Brettin T."/>
            <person name="Detter J.C."/>
            <person name="Han C."/>
            <person name="Land M.L."/>
            <person name="Hauser L."/>
            <person name="Kyrpides N."/>
            <person name="Mikhailova N."/>
            <person name="Muyzer G."/>
            <person name="Woyke T."/>
        </authorList>
    </citation>
    <scope>NUCLEOTIDE SEQUENCE [LARGE SCALE GENOMIC DNA]</scope>
    <source>
        <strain evidence="2">ASO3-1</strain>
    </source>
</reference>
<sequence>MQALTKTHPTEAIELRITGPRDKKDEVLREIKKHGYTDSSDSIPWRELFQEFENEPEYSVALRGARNREGLTQTELSRLTGIPQGHISKMENGRMEIGKERARRLAEVLNMDYRVFL</sequence>
<dbReference type="InterPro" id="IPR010982">
    <property type="entry name" value="Lambda_DNA-bd_dom_sf"/>
</dbReference>
<accession>D6SS90</accession>
<evidence type="ECO:0000313" key="2">
    <source>
        <dbReference type="EMBL" id="EFI33556.1"/>
    </source>
</evidence>
<dbReference type="SMART" id="SM00530">
    <property type="entry name" value="HTH_XRE"/>
    <property type="match status" value="1"/>
</dbReference>
<dbReference type="Gene3D" id="1.10.260.40">
    <property type="entry name" value="lambda repressor-like DNA-binding domains"/>
    <property type="match status" value="1"/>
</dbReference>
<name>D6SS90_9BACT</name>
<dbReference type="RefSeq" id="WP_008870906.1">
    <property type="nucleotide sequence ID" value="NZ_ACJN02000003.1"/>
</dbReference>
<comment type="caution">
    <text evidence="2">The sequence shown here is derived from an EMBL/GenBank/DDBJ whole genome shotgun (WGS) entry which is preliminary data.</text>
</comment>
<evidence type="ECO:0000259" key="1">
    <source>
        <dbReference type="PROSITE" id="PS50943"/>
    </source>
</evidence>
<dbReference type="Pfam" id="PF01381">
    <property type="entry name" value="HTH_3"/>
    <property type="match status" value="1"/>
</dbReference>
<feature type="domain" description="HTH cro/C1-type" evidence="1">
    <location>
        <begin position="62"/>
        <end position="116"/>
    </location>
</feature>
<dbReference type="GO" id="GO:0003677">
    <property type="term" value="F:DNA binding"/>
    <property type="evidence" value="ECO:0007669"/>
    <property type="project" value="InterPro"/>
</dbReference>
<dbReference type="EMBL" id="ACJN02000003">
    <property type="protein sequence ID" value="EFI33556.1"/>
    <property type="molecule type" value="Genomic_DNA"/>
</dbReference>
<dbReference type="Proteomes" id="UP000005496">
    <property type="component" value="Unassembled WGS sequence"/>
</dbReference>
<dbReference type="CDD" id="cd00093">
    <property type="entry name" value="HTH_XRE"/>
    <property type="match status" value="1"/>
</dbReference>
<protein>
    <submittedName>
        <fullName evidence="2">Transcriptional regulator, XRE family</fullName>
    </submittedName>
</protein>